<evidence type="ECO:0000256" key="9">
    <source>
        <dbReference type="SAM" id="MobiDB-lite"/>
    </source>
</evidence>
<dbReference type="GO" id="GO:0046983">
    <property type="term" value="F:protein dimerization activity"/>
    <property type="evidence" value="ECO:0007669"/>
    <property type="project" value="InterPro"/>
</dbReference>
<evidence type="ECO:0000256" key="6">
    <source>
        <dbReference type="ARBA" id="ARBA00022777"/>
    </source>
</evidence>
<feature type="transmembrane region" description="Helical" evidence="10">
    <location>
        <begin position="41"/>
        <end position="58"/>
    </location>
</feature>
<feature type="domain" description="Signal transduction histidine kinase subgroup 3 dimerisation and phosphoacceptor" evidence="12">
    <location>
        <begin position="203"/>
        <end position="267"/>
    </location>
</feature>
<evidence type="ECO:0000256" key="5">
    <source>
        <dbReference type="ARBA" id="ARBA00022741"/>
    </source>
</evidence>
<feature type="compositionally biased region" description="Basic and acidic residues" evidence="9">
    <location>
        <begin position="499"/>
        <end position="511"/>
    </location>
</feature>
<organism evidence="13 14">
    <name type="scientific">Solihabitans fulvus</name>
    <dbReference type="NCBI Taxonomy" id="1892852"/>
    <lineage>
        <taxon>Bacteria</taxon>
        <taxon>Bacillati</taxon>
        <taxon>Actinomycetota</taxon>
        <taxon>Actinomycetes</taxon>
        <taxon>Pseudonocardiales</taxon>
        <taxon>Pseudonocardiaceae</taxon>
        <taxon>Solihabitans</taxon>
    </lineage>
</organism>
<dbReference type="GO" id="GO:0016020">
    <property type="term" value="C:membrane"/>
    <property type="evidence" value="ECO:0007669"/>
    <property type="project" value="InterPro"/>
</dbReference>
<dbReference type="EMBL" id="VUOB01000041">
    <property type="protein sequence ID" value="KAA2258525.1"/>
    <property type="molecule type" value="Genomic_DNA"/>
</dbReference>
<feature type="domain" description="Histidine kinase/HSP90-like ATPase" evidence="11">
    <location>
        <begin position="314"/>
        <end position="403"/>
    </location>
</feature>
<dbReference type="InterPro" id="IPR011712">
    <property type="entry name" value="Sig_transdc_His_kin_sub3_dim/P"/>
</dbReference>
<dbReference type="PANTHER" id="PTHR24421">
    <property type="entry name" value="NITRATE/NITRITE SENSOR PROTEIN NARX-RELATED"/>
    <property type="match status" value="1"/>
</dbReference>
<keyword evidence="10" id="KW-0812">Transmembrane</keyword>
<evidence type="ECO:0000256" key="2">
    <source>
        <dbReference type="ARBA" id="ARBA00012438"/>
    </source>
</evidence>
<feature type="transmembrane region" description="Helical" evidence="10">
    <location>
        <begin position="442"/>
        <end position="467"/>
    </location>
</feature>
<accession>A0A5B2X5Q3</accession>
<dbReference type="SUPFAM" id="SSF55874">
    <property type="entry name" value="ATPase domain of HSP90 chaperone/DNA topoisomerase II/histidine kinase"/>
    <property type="match status" value="1"/>
</dbReference>
<dbReference type="InterPro" id="IPR003594">
    <property type="entry name" value="HATPase_dom"/>
</dbReference>
<dbReference type="Gene3D" id="1.20.5.1930">
    <property type="match status" value="1"/>
</dbReference>
<keyword evidence="5" id="KW-0547">Nucleotide-binding</keyword>
<keyword evidence="7" id="KW-0067">ATP-binding</keyword>
<feature type="compositionally biased region" description="Basic and acidic residues" evidence="9">
    <location>
        <begin position="407"/>
        <end position="435"/>
    </location>
</feature>
<evidence type="ECO:0000256" key="4">
    <source>
        <dbReference type="ARBA" id="ARBA00022679"/>
    </source>
</evidence>
<dbReference type="CDD" id="cd16917">
    <property type="entry name" value="HATPase_UhpB-NarQ-NarX-like"/>
    <property type="match status" value="1"/>
</dbReference>
<evidence type="ECO:0000256" key="10">
    <source>
        <dbReference type="SAM" id="Phobius"/>
    </source>
</evidence>
<evidence type="ECO:0000256" key="3">
    <source>
        <dbReference type="ARBA" id="ARBA00022553"/>
    </source>
</evidence>
<keyword evidence="6 13" id="KW-0418">Kinase</keyword>
<feature type="region of interest" description="Disordered" evidence="9">
    <location>
        <begin position="404"/>
        <end position="438"/>
    </location>
</feature>
<keyword evidence="10" id="KW-0472">Membrane</keyword>
<evidence type="ECO:0000259" key="11">
    <source>
        <dbReference type="Pfam" id="PF02518"/>
    </source>
</evidence>
<dbReference type="Proteomes" id="UP000323454">
    <property type="component" value="Unassembled WGS sequence"/>
</dbReference>
<dbReference type="RefSeq" id="WP_149851521.1">
    <property type="nucleotide sequence ID" value="NZ_VUOB01000041.1"/>
</dbReference>
<reference evidence="13 14" key="1">
    <citation type="submission" date="2019-09" db="EMBL/GenBank/DDBJ databases">
        <title>Goodfellowia gen. nov., a new genus of the Pseudonocardineae related to Actinoalloteichus, containing Goodfellowia coeruleoviolacea gen. nov., comb. nov. gen. nov., comb. nov.</title>
        <authorList>
            <person name="Labeda D."/>
        </authorList>
    </citation>
    <scope>NUCLEOTIDE SEQUENCE [LARGE SCALE GENOMIC DNA]</scope>
    <source>
        <strain evidence="13 14">AN110305</strain>
    </source>
</reference>
<comment type="catalytic activity">
    <reaction evidence="1">
        <text>ATP + protein L-histidine = ADP + protein N-phospho-L-histidine.</text>
        <dbReference type="EC" id="2.7.13.3"/>
    </reaction>
</comment>
<feature type="transmembrane region" description="Helical" evidence="10">
    <location>
        <begin position="149"/>
        <end position="172"/>
    </location>
</feature>
<proteinExistence type="predicted"/>
<keyword evidence="3" id="KW-0597">Phosphoprotein</keyword>
<feature type="region of interest" description="Disordered" evidence="9">
    <location>
        <begin position="495"/>
        <end position="517"/>
    </location>
</feature>
<dbReference type="AlphaFoldDB" id="A0A5B2X5Q3"/>
<dbReference type="OrthoDB" id="227596at2"/>
<feature type="transmembrane region" description="Helical" evidence="10">
    <location>
        <begin position="89"/>
        <end position="109"/>
    </location>
</feature>
<sequence length="556" mass="59831">MNQLVSRISAALGRVWPAVLAFLRETVEQVRATTGLRVLRELLAIVIVLGLDVFPGWMSEHPPRGWAAIGSCAVLAVLVLARLRLPALALLALMLVAIGGAAVLILLSFGAGYRIASWRRSLITVVLALPLFLWGALRQPDIGVGGPLIWYMVLAIFGLAVVLPFLIGRYVAQRAALVAALREREQRLRREHVMISRQVRLRERNRIAQDMHDSLGHRLSLISVHAGALELDPGLGPQQRESVRVLRSAALGAMEELRSVIGVLRTSGDEGEDPGGRTVDSVEELIGGSRRAGTAVSLTTGGQQHELPVPVSHAAYRVIQEGLTNAHKHAPGAAVAVAVRYEPDALVVEVRNGPSTDQKQQDGRGAGVGLIGLRERIRLVGGLTHVGQLPDGGFRIAAVLPYEEPSGADRDSDADEDLRPLGEPHGDVSADEPRPGNRVRSWAGTGSIVTAGVVLLVVLVGFAWVIAEYGGAAVSRETYDNVQVGQPEVQVRTQLPARHSPDEPTLHRGAEPEPSGATCAYYQGAEQEPGAKTNRVLRFCFADGKLVEKNTYIQEW</sequence>
<keyword evidence="10" id="KW-1133">Transmembrane helix</keyword>
<keyword evidence="4" id="KW-0808">Transferase</keyword>
<keyword evidence="8" id="KW-0902">Two-component regulatory system</keyword>
<evidence type="ECO:0000256" key="1">
    <source>
        <dbReference type="ARBA" id="ARBA00000085"/>
    </source>
</evidence>
<dbReference type="Gene3D" id="3.30.565.10">
    <property type="entry name" value="Histidine kinase-like ATPase, C-terminal domain"/>
    <property type="match status" value="1"/>
</dbReference>
<reference evidence="13 14" key="2">
    <citation type="submission" date="2019-09" db="EMBL/GenBank/DDBJ databases">
        <authorList>
            <person name="Jin C."/>
        </authorList>
    </citation>
    <scope>NUCLEOTIDE SEQUENCE [LARGE SCALE GENOMIC DNA]</scope>
    <source>
        <strain evidence="13 14">AN110305</strain>
    </source>
</reference>
<dbReference type="EC" id="2.7.13.3" evidence="2"/>
<evidence type="ECO:0000256" key="7">
    <source>
        <dbReference type="ARBA" id="ARBA00022840"/>
    </source>
</evidence>
<dbReference type="GO" id="GO:0000155">
    <property type="term" value="F:phosphorelay sensor kinase activity"/>
    <property type="evidence" value="ECO:0007669"/>
    <property type="project" value="InterPro"/>
</dbReference>
<dbReference type="InterPro" id="IPR036890">
    <property type="entry name" value="HATPase_C_sf"/>
</dbReference>
<dbReference type="GO" id="GO:0005524">
    <property type="term" value="F:ATP binding"/>
    <property type="evidence" value="ECO:0007669"/>
    <property type="project" value="UniProtKB-KW"/>
</dbReference>
<feature type="transmembrane region" description="Helical" evidence="10">
    <location>
        <begin position="121"/>
        <end position="137"/>
    </location>
</feature>
<evidence type="ECO:0000313" key="14">
    <source>
        <dbReference type="Proteomes" id="UP000323454"/>
    </source>
</evidence>
<dbReference type="PANTHER" id="PTHR24421:SF10">
    <property type="entry name" value="NITRATE_NITRITE SENSOR PROTEIN NARQ"/>
    <property type="match status" value="1"/>
</dbReference>
<evidence type="ECO:0000313" key="13">
    <source>
        <dbReference type="EMBL" id="KAA2258525.1"/>
    </source>
</evidence>
<name>A0A5B2X5Q3_9PSEU</name>
<dbReference type="Pfam" id="PF02518">
    <property type="entry name" value="HATPase_c"/>
    <property type="match status" value="1"/>
</dbReference>
<dbReference type="InterPro" id="IPR050482">
    <property type="entry name" value="Sensor_HK_TwoCompSys"/>
</dbReference>
<evidence type="ECO:0000259" key="12">
    <source>
        <dbReference type="Pfam" id="PF07730"/>
    </source>
</evidence>
<keyword evidence="14" id="KW-1185">Reference proteome</keyword>
<gene>
    <name evidence="13" type="ORF">F0L68_21930</name>
</gene>
<dbReference type="Pfam" id="PF07730">
    <property type="entry name" value="HisKA_3"/>
    <property type="match status" value="1"/>
</dbReference>
<evidence type="ECO:0000256" key="8">
    <source>
        <dbReference type="ARBA" id="ARBA00023012"/>
    </source>
</evidence>
<protein>
    <recommendedName>
        <fullName evidence="2">histidine kinase</fullName>
        <ecNumber evidence="2">2.7.13.3</ecNumber>
    </recommendedName>
</protein>
<comment type="caution">
    <text evidence="13">The sequence shown here is derived from an EMBL/GenBank/DDBJ whole genome shotgun (WGS) entry which is preliminary data.</text>
</comment>